<dbReference type="EMBL" id="CAXDID020000218">
    <property type="protein sequence ID" value="CAL6058080.1"/>
    <property type="molecule type" value="Genomic_DNA"/>
</dbReference>
<dbReference type="Proteomes" id="UP001642409">
    <property type="component" value="Unassembled WGS sequence"/>
</dbReference>
<feature type="region of interest" description="Disordered" evidence="1">
    <location>
        <begin position="808"/>
        <end position="849"/>
    </location>
</feature>
<organism evidence="2">
    <name type="scientific">Hexamita inflata</name>
    <dbReference type="NCBI Taxonomy" id="28002"/>
    <lineage>
        <taxon>Eukaryota</taxon>
        <taxon>Metamonada</taxon>
        <taxon>Diplomonadida</taxon>
        <taxon>Hexamitidae</taxon>
        <taxon>Hexamitinae</taxon>
        <taxon>Hexamita</taxon>
    </lineage>
</organism>
<evidence type="ECO:0000313" key="4">
    <source>
        <dbReference type="Proteomes" id="UP001642409"/>
    </source>
</evidence>
<dbReference type="AlphaFoldDB" id="A0AA86NMA2"/>
<gene>
    <name evidence="3" type="ORF">HINF_LOCUS47970</name>
    <name evidence="2" type="ORF">HINF_LOCUS9206</name>
</gene>
<sequence length="849" mass="100715">MSDDEQYSYDDSDDYYENQHLKDFISTCPEELDDTTLVIINNIVCDHNLNKLQIQTVKDIDLHQYSKIYADFLSLYKLQQHYQLNYRINENQKYFQNSTLSISKHYFLIENYQVELIPIEQFFQIQNVCFIYEFGIVLKMNDKFHFYDFDKFKDVLHSSEFEADELADQIQEHYLGYNTYVLFKSYDQNSFYKKYIKPTTHWLKNEKNLILEGTLFENKLCLPKKLETIADQIETNEAMFLTYIDNYYYFYSRNVCYKTNASFEIIEKREIDFPYCLYKDFGEFRSFSNDYIMWFETAECNGKYYSNVCDTMYEFGVFTVKKLAIIPDYPVGLKNYHKVVSADGLIFVTNGQDVFIFSPFDLSFNQISSFNTRELKLHKLNGYIVCRASCSQEMFLFDLEFNKCNTIIFNNEQKDIILNNKYFVNYGSKFQITNVIDSVINIEKTNIEPRANDIVLANYILVDGQWDLTDASFKKFLGAIKQQLILEKEKDKINDYTCIPQIFKEYIKQNVINHQLVNQIICKLQIIGIQKLSKIEKSNYLQLLLATQQYQSAIELLEQFRIQISFQQYFQLFSHVNEHYKIVKFIKYLNEEEQKQAFELLENQSNVNLDLLIELLINEKMILKYIQYKIEQNMDNGQQFEKIMQEMSTQDKQTLLDAAINENNLNYAKMLTHNLQLAVNTNISSQMASLLLPNYPEMINDLVEASLIYDLNPLCFKKIKPETSAADYLYLSKNNIDSKCYEKSFAVFQAMISQNKHVNSKQLPAHLKKQIQFNKNLTNQFGVNFESGVQFTDIFGRTNKDFKTLNEQMHKEFEGSEESYEENYEDEDENEEESEEESFVEDDDLEEEF</sequence>
<protein>
    <submittedName>
        <fullName evidence="2">Uncharacterized protein</fullName>
    </submittedName>
</protein>
<accession>A0AA86NMA2</accession>
<dbReference type="EMBL" id="CATOUU010000226">
    <property type="protein sequence ID" value="CAI9921561.1"/>
    <property type="molecule type" value="Genomic_DNA"/>
</dbReference>
<reference evidence="2" key="1">
    <citation type="submission" date="2023-06" db="EMBL/GenBank/DDBJ databases">
        <authorList>
            <person name="Kurt Z."/>
        </authorList>
    </citation>
    <scope>NUCLEOTIDE SEQUENCE</scope>
</reference>
<comment type="caution">
    <text evidence="2">The sequence shown here is derived from an EMBL/GenBank/DDBJ whole genome shotgun (WGS) entry which is preliminary data.</text>
</comment>
<name>A0AA86NMA2_9EUKA</name>
<reference evidence="3 4" key="2">
    <citation type="submission" date="2024-07" db="EMBL/GenBank/DDBJ databases">
        <authorList>
            <person name="Akdeniz Z."/>
        </authorList>
    </citation>
    <scope>NUCLEOTIDE SEQUENCE [LARGE SCALE GENOMIC DNA]</scope>
</reference>
<evidence type="ECO:0000313" key="3">
    <source>
        <dbReference type="EMBL" id="CAL6058080.1"/>
    </source>
</evidence>
<keyword evidence="4" id="KW-1185">Reference proteome</keyword>
<evidence type="ECO:0000256" key="1">
    <source>
        <dbReference type="SAM" id="MobiDB-lite"/>
    </source>
</evidence>
<proteinExistence type="predicted"/>
<evidence type="ECO:0000313" key="2">
    <source>
        <dbReference type="EMBL" id="CAI9921561.1"/>
    </source>
</evidence>
<feature type="compositionally biased region" description="Acidic residues" evidence="1">
    <location>
        <begin position="815"/>
        <end position="849"/>
    </location>
</feature>